<evidence type="ECO:0008006" key="4">
    <source>
        <dbReference type="Google" id="ProtNLM"/>
    </source>
</evidence>
<keyword evidence="3" id="KW-1185">Reference proteome</keyword>
<dbReference type="RefSeq" id="WP_014798252.1">
    <property type="nucleotide sequence ID" value="NC_018018.1"/>
</dbReference>
<feature type="compositionally biased region" description="Basic residues" evidence="1">
    <location>
        <begin position="231"/>
        <end position="252"/>
    </location>
</feature>
<organism evidence="2 3">
    <name type="scientific">Bernardetia litoralis (strain ATCC 23117 / DSM 6794 / NBRC 15988 / NCIMB 1366 / Fx l1 / Sio-4)</name>
    <name type="common">Flexibacter litoralis</name>
    <dbReference type="NCBI Taxonomy" id="880071"/>
    <lineage>
        <taxon>Bacteria</taxon>
        <taxon>Pseudomonadati</taxon>
        <taxon>Bacteroidota</taxon>
        <taxon>Cytophagia</taxon>
        <taxon>Cytophagales</taxon>
        <taxon>Bernardetiaceae</taxon>
        <taxon>Bernardetia</taxon>
    </lineage>
</organism>
<evidence type="ECO:0000313" key="2">
    <source>
        <dbReference type="EMBL" id="AFM04815.1"/>
    </source>
</evidence>
<dbReference type="HOGENOM" id="CLU_085065_1_0_10"/>
<dbReference type="Proteomes" id="UP000006054">
    <property type="component" value="Chromosome"/>
</dbReference>
<dbReference type="Pfam" id="PF14123">
    <property type="entry name" value="DUF4290"/>
    <property type="match status" value="1"/>
</dbReference>
<dbReference type="OrthoDB" id="1466969at2"/>
<reference evidence="3" key="1">
    <citation type="submission" date="2012-06" db="EMBL/GenBank/DDBJ databases">
        <title>The complete genome of Flexibacter litoralis DSM 6794.</title>
        <authorList>
            <person name="Lucas S."/>
            <person name="Copeland A."/>
            <person name="Lapidus A."/>
            <person name="Glavina del Rio T."/>
            <person name="Dalin E."/>
            <person name="Tice H."/>
            <person name="Bruce D."/>
            <person name="Goodwin L."/>
            <person name="Pitluck S."/>
            <person name="Peters L."/>
            <person name="Ovchinnikova G."/>
            <person name="Lu M."/>
            <person name="Kyrpides N."/>
            <person name="Mavromatis K."/>
            <person name="Ivanova N."/>
            <person name="Brettin T."/>
            <person name="Detter J.C."/>
            <person name="Han C."/>
            <person name="Larimer F."/>
            <person name="Land M."/>
            <person name="Hauser L."/>
            <person name="Markowitz V."/>
            <person name="Cheng J.-F."/>
            <person name="Hugenholtz P."/>
            <person name="Woyke T."/>
            <person name="Wu D."/>
            <person name="Spring S."/>
            <person name="Lang E."/>
            <person name="Kopitz M."/>
            <person name="Brambilla E."/>
            <person name="Klenk H.-P."/>
            <person name="Eisen J.A."/>
        </authorList>
    </citation>
    <scope>NUCLEOTIDE SEQUENCE [LARGE SCALE GENOMIC DNA]</scope>
    <source>
        <strain evidence="3">ATCC 23117 / DSM 6794 / NBRC 15988 / NCIMB 1366 / Sio-4</strain>
    </source>
</reference>
<gene>
    <name evidence="2" type="ordered locus">Fleli_2449</name>
</gene>
<feature type="compositionally biased region" description="Low complexity" evidence="1">
    <location>
        <begin position="213"/>
        <end position="230"/>
    </location>
</feature>
<evidence type="ECO:0000256" key="1">
    <source>
        <dbReference type="SAM" id="MobiDB-lite"/>
    </source>
</evidence>
<evidence type="ECO:0000313" key="3">
    <source>
        <dbReference type="Proteomes" id="UP000006054"/>
    </source>
</evidence>
<sequence>MEQIENSDGTQSSVKLKNLDYNTQRDALVLKEYGRNMQNMVRHLKTITDVEERTRAAETLINLMKQLNPSVRENSDNVHRIWDHLYIMADGEIEFNNEFLPQTEEERTKKPDHIGYTQEPVKYRHYGRNVELVIAKAAELEDEQELIDAVADIGKLMKSFYLTWNRDSVEDEVILKDIKRISGGKIDINIETIKEDNLFELGSTPRQRPQKQSSTNRSNSSRSSRSNNASNRRRTQGTGIKKNRRNSKKRRK</sequence>
<dbReference type="InterPro" id="IPR025632">
    <property type="entry name" value="DUF4290"/>
</dbReference>
<dbReference type="STRING" id="880071.Fleli_2449"/>
<feature type="region of interest" description="Disordered" evidence="1">
    <location>
        <begin position="199"/>
        <end position="252"/>
    </location>
</feature>
<proteinExistence type="predicted"/>
<dbReference type="KEGG" id="fli:Fleli_2449"/>
<name>I4ALI0_BERLS</name>
<accession>I4ALI0</accession>
<dbReference type="EMBL" id="CP003345">
    <property type="protein sequence ID" value="AFM04815.1"/>
    <property type="molecule type" value="Genomic_DNA"/>
</dbReference>
<protein>
    <recommendedName>
        <fullName evidence="4">DUF4290 domain-containing protein</fullName>
    </recommendedName>
</protein>
<dbReference type="AlphaFoldDB" id="I4ALI0"/>
<dbReference type="eggNOG" id="ENOG502Z7I5">
    <property type="taxonomic scope" value="Bacteria"/>
</dbReference>